<dbReference type="Gene3D" id="3.40.50.620">
    <property type="entry name" value="HUPs"/>
    <property type="match status" value="1"/>
</dbReference>
<evidence type="ECO:0000313" key="4">
    <source>
        <dbReference type="EMBL" id="PAV28034.1"/>
    </source>
</evidence>
<dbReference type="SUPFAM" id="SSF52402">
    <property type="entry name" value="Adenine nucleotide alpha hydrolases-like"/>
    <property type="match status" value="1"/>
</dbReference>
<dbReference type="EMBL" id="NPOA01000016">
    <property type="protein sequence ID" value="PAV28034.1"/>
    <property type="molecule type" value="Genomic_DNA"/>
</dbReference>
<dbReference type="PANTHER" id="PTHR46268">
    <property type="entry name" value="STRESS RESPONSE PROTEIN NHAX"/>
    <property type="match status" value="1"/>
</dbReference>
<gene>
    <name evidence="4" type="ORF">CIL05_19220</name>
</gene>
<evidence type="ECO:0000256" key="1">
    <source>
        <dbReference type="ARBA" id="ARBA00008791"/>
    </source>
</evidence>
<sequence length="138" mass="15228">MFQKILIATDGSDHSFRSTQHAIQLAEKFGGTIDIVYVVDGDTAKSDVLNSTNKYEIEMKRNEKIQAVKQMVLDANIDCKTHILHGEPGPTIVEFANDNDFDCVVVGSRGLNKLQTMVLGSVSHKVVKRVDCPVLVVK</sequence>
<dbReference type="GO" id="GO:0005737">
    <property type="term" value="C:cytoplasm"/>
    <property type="evidence" value="ECO:0007669"/>
    <property type="project" value="UniProtKB-SubCell"/>
</dbReference>
<dbReference type="InterPro" id="IPR014729">
    <property type="entry name" value="Rossmann-like_a/b/a_fold"/>
</dbReference>
<accession>A0A2A2I9T1</accession>
<keyword evidence="5" id="KW-1185">Reference proteome</keyword>
<dbReference type="Pfam" id="PF00582">
    <property type="entry name" value="Usp"/>
    <property type="match status" value="1"/>
</dbReference>
<dbReference type="InterPro" id="IPR006015">
    <property type="entry name" value="Universal_stress_UspA"/>
</dbReference>
<organism evidence="4 5">
    <name type="scientific">Virgibacillus profundi</name>
    <dbReference type="NCBI Taxonomy" id="2024555"/>
    <lineage>
        <taxon>Bacteria</taxon>
        <taxon>Bacillati</taxon>
        <taxon>Bacillota</taxon>
        <taxon>Bacilli</taxon>
        <taxon>Bacillales</taxon>
        <taxon>Bacillaceae</taxon>
        <taxon>Virgibacillus</taxon>
    </lineage>
</organism>
<dbReference type="AlphaFoldDB" id="A0A2A2I9T1"/>
<dbReference type="CDD" id="cd00293">
    <property type="entry name" value="USP-like"/>
    <property type="match status" value="1"/>
</dbReference>
<protein>
    <recommendedName>
        <fullName evidence="2">Universal stress protein</fullName>
    </recommendedName>
</protein>
<dbReference type="PRINTS" id="PR01438">
    <property type="entry name" value="UNVRSLSTRESS"/>
</dbReference>
<dbReference type="Proteomes" id="UP000218887">
    <property type="component" value="Unassembled WGS sequence"/>
</dbReference>
<dbReference type="RefSeq" id="WP_095657197.1">
    <property type="nucleotide sequence ID" value="NZ_NPOA01000016.1"/>
</dbReference>
<name>A0A2A2I9T1_9BACI</name>
<evidence type="ECO:0000256" key="2">
    <source>
        <dbReference type="PIRNR" id="PIRNR006276"/>
    </source>
</evidence>
<dbReference type="PIRSF" id="PIRSF006276">
    <property type="entry name" value="UspA"/>
    <property type="match status" value="1"/>
</dbReference>
<dbReference type="PANTHER" id="PTHR46268:SF6">
    <property type="entry name" value="UNIVERSAL STRESS PROTEIN UP12"/>
    <property type="match status" value="1"/>
</dbReference>
<proteinExistence type="inferred from homology"/>
<reference evidence="4 5" key="1">
    <citation type="submission" date="2017-08" db="EMBL/GenBank/DDBJ databases">
        <title>Virgibacillus indicus sp. nov. and Virgibacillus profoundi sp. nov, two moderately halophilic bacteria isolated from marine sediment by using the Microfluidic Streak Plate.</title>
        <authorList>
            <person name="Xu B."/>
            <person name="Hu B."/>
            <person name="Wang J."/>
            <person name="Zhu Y."/>
            <person name="Huang L."/>
            <person name="Du W."/>
            <person name="Huang Y."/>
        </authorList>
    </citation>
    <scope>NUCLEOTIDE SEQUENCE [LARGE SCALE GENOMIC DNA]</scope>
    <source>
        <strain evidence="4 5">IO3-P3-H5</strain>
    </source>
</reference>
<comment type="caution">
    <text evidence="4">The sequence shown here is derived from an EMBL/GenBank/DDBJ whole genome shotgun (WGS) entry which is preliminary data.</text>
</comment>
<evidence type="ECO:0000313" key="5">
    <source>
        <dbReference type="Proteomes" id="UP000218887"/>
    </source>
</evidence>
<keyword evidence="2" id="KW-0963">Cytoplasm</keyword>
<dbReference type="InterPro" id="IPR006016">
    <property type="entry name" value="UspA"/>
</dbReference>
<comment type="similarity">
    <text evidence="1 2">Belongs to the universal stress protein A family.</text>
</comment>
<comment type="subcellular location">
    <subcellularLocation>
        <location evidence="2">Cytoplasm</location>
    </subcellularLocation>
</comment>
<evidence type="ECO:0000259" key="3">
    <source>
        <dbReference type="Pfam" id="PF00582"/>
    </source>
</evidence>
<dbReference type="OrthoDB" id="9777884at2"/>
<feature type="domain" description="UspA" evidence="3">
    <location>
        <begin position="1"/>
        <end position="138"/>
    </location>
</feature>